<dbReference type="InterPro" id="IPR036890">
    <property type="entry name" value="HATPase_C_sf"/>
</dbReference>
<dbReference type="FunFam" id="1.10.287.130:FF:000008">
    <property type="entry name" value="Two-component sensor histidine kinase"/>
    <property type="match status" value="1"/>
</dbReference>
<evidence type="ECO:0000256" key="10">
    <source>
        <dbReference type="ARBA" id="ARBA00023012"/>
    </source>
</evidence>
<dbReference type="SMART" id="SM00091">
    <property type="entry name" value="PAS"/>
    <property type="match status" value="1"/>
</dbReference>
<dbReference type="Proteomes" id="UP000322619">
    <property type="component" value="Unassembled WGS sequence"/>
</dbReference>
<dbReference type="InterPro" id="IPR003594">
    <property type="entry name" value="HATPase_dom"/>
</dbReference>
<dbReference type="GO" id="GO:0000155">
    <property type="term" value="F:phosphorelay sensor kinase activity"/>
    <property type="evidence" value="ECO:0007669"/>
    <property type="project" value="InterPro"/>
</dbReference>
<sequence>MKKRLSISLTVIIIVSITICGLFTTISYRQSYYADTENNIKKSSNYIMNYLLPDFLETGNKENLDNFAQSTNVRMTIIDTQGDVIYESVQGLGALENHKNRPEIHGAMAGQQTTEVRFSNTIKDEMIYVATPYFDEDKEVEAVLRISMPVNAMDDAMFEMINNIIFVILTTIMATTLLINYFINREMKPLEEASVFAREIASGKYGQQLTMIREDQIGELVESLNQMSIQLDNSFTEMNQKNAELTAILSNMNHGVIAIDKKNHIVHLNEAARKVLRIPRNEHVIGHNILEVYRESFILELMNYLENDPSEKLSFESRIHSNQILRVYINHIEENNSINGHIIIFEDITLLKNLEKMRRDFVANVSHELKTPITTIKGFIETIQVNHITDPKTLERFYSIIYEESDRLSRLVSDILVLSQLENKGGFERRFELLHIDMEIKQIFDILKLSAEAKSMALELNSQESIELEFVADEFRQMMINLIDNAIKYSEPANRVEVTLSEQDEVVTIQVRDHGYGIPEKDVDRIFERFYRVDKSRSKEKGGTGLGLAIVKHIVHNNRGTIAVSSQVGEGTEFKISLPKYKD</sequence>
<dbReference type="GO" id="GO:0004721">
    <property type="term" value="F:phosphoprotein phosphatase activity"/>
    <property type="evidence" value="ECO:0007669"/>
    <property type="project" value="TreeGrafter"/>
</dbReference>
<evidence type="ECO:0000256" key="9">
    <source>
        <dbReference type="ARBA" id="ARBA00022840"/>
    </source>
</evidence>
<keyword evidence="11 12" id="KW-0472">Membrane</keyword>
<dbReference type="PROSITE" id="PS50885">
    <property type="entry name" value="HAMP"/>
    <property type="match status" value="1"/>
</dbReference>
<dbReference type="InterPro" id="IPR035965">
    <property type="entry name" value="PAS-like_dom_sf"/>
</dbReference>
<dbReference type="Gene3D" id="3.30.450.20">
    <property type="entry name" value="PAS domain"/>
    <property type="match status" value="2"/>
</dbReference>
<evidence type="ECO:0000256" key="4">
    <source>
        <dbReference type="ARBA" id="ARBA00022475"/>
    </source>
</evidence>
<keyword evidence="12" id="KW-1133">Transmembrane helix</keyword>
<dbReference type="CDD" id="cd00082">
    <property type="entry name" value="HisKA"/>
    <property type="match status" value="1"/>
</dbReference>
<dbReference type="GO" id="GO:0005524">
    <property type="term" value="F:ATP binding"/>
    <property type="evidence" value="ECO:0007669"/>
    <property type="project" value="UniProtKB-KW"/>
</dbReference>
<feature type="domain" description="Histidine kinase" evidence="13">
    <location>
        <begin position="364"/>
        <end position="582"/>
    </location>
</feature>
<comment type="caution">
    <text evidence="15">The sequence shown here is derived from an EMBL/GenBank/DDBJ whole genome shotgun (WGS) entry which is preliminary data.</text>
</comment>
<comment type="subcellular location">
    <subcellularLocation>
        <location evidence="2">Cell membrane</location>
    </subcellularLocation>
</comment>
<evidence type="ECO:0000313" key="15">
    <source>
        <dbReference type="EMBL" id="TYC86018.1"/>
    </source>
</evidence>
<evidence type="ECO:0000256" key="1">
    <source>
        <dbReference type="ARBA" id="ARBA00000085"/>
    </source>
</evidence>
<dbReference type="RefSeq" id="WP_148637549.1">
    <property type="nucleotide sequence ID" value="NZ_VSLA01000013.1"/>
</dbReference>
<dbReference type="InterPro" id="IPR000014">
    <property type="entry name" value="PAS"/>
</dbReference>
<dbReference type="InterPro" id="IPR003661">
    <property type="entry name" value="HisK_dim/P_dom"/>
</dbReference>
<dbReference type="Pfam" id="PF16736">
    <property type="entry name" value="sCache_like"/>
    <property type="match status" value="1"/>
</dbReference>
<dbReference type="CDD" id="cd00130">
    <property type="entry name" value="PAS"/>
    <property type="match status" value="1"/>
</dbReference>
<dbReference type="InterPro" id="IPR031967">
    <property type="entry name" value="PhoR_single_Cache-like_dom"/>
</dbReference>
<keyword evidence="9" id="KW-0067">ATP-binding</keyword>
<dbReference type="InterPro" id="IPR004358">
    <property type="entry name" value="Sig_transdc_His_kin-like_C"/>
</dbReference>
<dbReference type="InterPro" id="IPR013767">
    <property type="entry name" value="PAS_fold"/>
</dbReference>
<evidence type="ECO:0000256" key="12">
    <source>
        <dbReference type="SAM" id="Phobius"/>
    </source>
</evidence>
<evidence type="ECO:0000259" key="13">
    <source>
        <dbReference type="PROSITE" id="PS50109"/>
    </source>
</evidence>
<feature type="transmembrane region" description="Helical" evidence="12">
    <location>
        <begin position="7"/>
        <end position="28"/>
    </location>
</feature>
<dbReference type="PANTHER" id="PTHR45453">
    <property type="entry name" value="PHOSPHATE REGULON SENSOR PROTEIN PHOR"/>
    <property type="match status" value="1"/>
</dbReference>
<dbReference type="GO" id="GO:0006355">
    <property type="term" value="P:regulation of DNA-templated transcription"/>
    <property type="evidence" value="ECO:0007669"/>
    <property type="project" value="InterPro"/>
</dbReference>
<evidence type="ECO:0000256" key="5">
    <source>
        <dbReference type="ARBA" id="ARBA00022553"/>
    </source>
</evidence>
<gene>
    <name evidence="15" type="ORF">FXB42_09195</name>
</gene>
<dbReference type="AlphaFoldDB" id="A0A5D0WQA5"/>
<dbReference type="SMART" id="SM00388">
    <property type="entry name" value="HisKA"/>
    <property type="match status" value="1"/>
</dbReference>
<dbReference type="InterPro" id="IPR003660">
    <property type="entry name" value="HAMP_dom"/>
</dbReference>
<dbReference type="SMART" id="SM00387">
    <property type="entry name" value="HATPase_c"/>
    <property type="match status" value="1"/>
</dbReference>
<evidence type="ECO:0000256" key="8">
    <source>
        <dbReference type="ARBA" id="ARBA00022777"/>
    </source>
</evidence>
<dbReference type="SUPFAM" id="SSF55874">
    <property type="entry name" value="ATPase domain of HSP90 chaperone/DNA topoisomerase II/histidine kinase"/>
    <property type="match status" value="1"/>
</dbReference>
<keyword evidence="12" id="KW-0812">Transmembrane</keyword>
<dbReference type="GO" id="GO:0016036">
    <property type="term" value="P:cellular response to phosphate starvation"/>
    <property type="evidence" value="ECO:0007669"/>
    <property type="project" value="TreeGrafter"/>
</dbReference>
<dbReference type="NCBIfam" id="TIGR00229">
    <property type="entry name" value="sensory_box"/>
    <property type="match status" value="1"/>
</dbReference>
<keyword evidence="10" id="KW-0902">Two-component regulatory system</keyword>
<evidence type="ECO:0000256" key="6">
    <source>
        <dbReference type="ARBA" id="ARBA00022679"/>
    </source>
</evidence>
<keyword evidence="7" id="KW-0547">Nucleotide-binding</keyword>
<dbReference type="GO" id="GO:0005886">
    <property type="term" value="C:plasma membrane"/>
    <property type="evidence" value="ECO:0007669"/>
    <property type="project" value="UniProtKB-SubCell"/>
</dbReference>
<dbReference type="FunFam" id="3.30.565.10:FF:000006">
    <property type="entry name" value="Sensor histidine kinase WalK"/>
    <property type="match status" value="1"/>
</dbReference>
<dbReference type="PRINTS" id="PR00344">
    <property type="entry name" value="BCTRLSENSOR"/>
</dbReference>
<dbReference type="Pfam" id="PF00512">
    <property type="entry name" value="HisKA"/>
    <property type="match status" value="1"/>
</dbReference>
<feature type="transmembrane region" description="Helical" evidence="12">
    <location>
        <begin position="160"/>
        <end position="183"/>
    </location>
</feature>
<evidence type="ECO:0000256" key="2">
    <source>
        <dbReference type="ARBA" id="ARBA00004236"/>
    </source>
</evidence>
<organism evidence="15 16">
    <name type="scientific">Acetobacterium wieringae</name>
    <dbReference type="NCBI Taxonomy" id="52694"/>
    <lineage>
        <taxon>Bacteria</taxon>
        <taxon>Bacillati</taxon>
        <taxon>Bacillota</taxon>
        <taxon>Clostridia</taxon>
        <taxon>Eubacteriales</taxon>
        <taxon>Eubacteriaceae</taxon>
        <taxon>Acetobacterium</taxon>
    </lineage>
</organism>
<keyword evidence="5" id="KW-0597">Phosphoprotein</keyword>
<dbReference type="EC" id="2.7.13.3" evidence="3"/>
<dbReference type="InterPro" id="IPR050351">
    <property type="entry name" value="BphY/WalK/GraS-like"/>
</dbReference>
<name>A0A5D0WQA5_9FIRM</name>
<dbReference type="Pfam" id="PF02518">
    <property type="entry name" value="HATPase_c"/>
    <property type="match status" value="1"/>
</dbReference>
<dbReference type="CDD" id="cd00075">
    <property type="entry name" value="HATPase"/>
    <property type="match status" value="1"/>
</dbReference>
<dbReference type="Pfam" id="PF00989">
    <property type="entry name" value="PAS"/>
    <property type="match status" value="1"/>
</dbReference>
<dbReference type="SUPFAM" id="SSF55785">
    <property type="entry name" value="PYP-like sensor domain (PAS domain)"/>
    <property type="match status" value="1"/>
</dbReference>
<keyword evidence="6" id="KW-0808">Transferase</keyword>
<protein>
    <recommendedName>
        <fullName evidence="3">histidine kinase</fullName>
        <ecNumber evidence="3">2.7.13.3</ecNumber>
    </recommendedName>
</protein>
<dbReference type="Gene3D" id="3.30.565.10">
    <property type="entry name" value="Histidine kinase-like ATPase, C-terminal domain"/>
    <property type="match status" value="1"/>
</dbReference>
<dbReference type="SUPFAM" id="SSF47384">
    <property type="entry name" value="Homodimeric domain of signal transducing histidine kinase"/>
    <property type="match status" value="1"/>
</dbReference>
<keyword evidence="8 15" id="KW-0418">Kinase</keyword>
<dbReference type="PANTHER" id="PTHR45453:SF1">
    <property type="entry name" value="PHOSPHATE REGULON SENSOR PROTEIN PHOR"/>
    <property type="match status" value="1"/>
</dbReference>
<evidence type="ECO:0000313" key="16">
    <source>
        <dbReference type="Proteomes" id="UP000322619"/>
    </source>
</evidence>
<accession>A0A5D0WQA5</accession>
<comment type="catalytic activity">
    <reaction evidence="1">
        <text>ATP + protein L-histidine = ADP + protein N-phospho-L-histidine.</text>
        <dbReference type="EC" id="2.7.13.3"/>
    </reaction>
</comment>
<dbReference type="Pfam" id="PF00672">
    <property type="entry name" value="HAMP"/>
    <property type="match status" value="1"/>
</dbReference>
<evidence type="ECO:0000256" key="3">
    <source>
        <dbReference type="ARBA" id="ARBA00012438"/>
    </source>
</evidence>
<dbReference type="EMBL" id="VSLA01000013">
    <property type="protein sequence ID" value="TYC86018.1"/>
    <property type="molecule type" value="Genomic_DNA"/>
</dbReference>
<evidence type="ECO:0000256" key="7">
    <source>
        <dbReference type="ARBA" id="ARBA00022741"/>
    </source>
</evidence>
<evidence type="ECO:0000259" key="14">
    <source>
        <dbReference type="PROSITE" id="PS50885"/>
    </source>
</evidence>
<dbReference type="SMART" id="SM00304">
    <property type="entry name" value="HAMP"/>
    <property type="match status" value="1"/>
</dbReference>
<reference evidence="15 16" key="1">
    <citation type="submission" date="2019-08" db="EMBL/GenBank/DDBJ databases">
        <title>Isolation and enrichment of carboxydotrophic bacteria from anaerobic sludge for the production of bio-based chemicals from syngas.</title>
        <authorList>
            <person name="Antares A.L."/>
            <person name="Moreira J."/>
            <person name="Diender M."/>
            <person name="Parshina S.N."/>
            <person name="Stams A.J.M."/>
            <person name="Alves M."/>
            <person name="Alves J.I."/>
            <person name="Sousa D.Z."/>
        </authorList>
    </citation>
    <scope>NUCLEOTIDE SEQUENCE [LARGE SCALE GENOMIC DNA]</scope>
    <source>
        <strain evidence="15 16">JM</strain>
    </source>
</reference>
<dbReference type="Gene3D" id="6.10.340.10">
    <property type="match status" value="1"/>
</dbReference>
<dbReference type="CDD" id="cd06225">
    <property type="entry name" value="HAMP"/>
    <property type="match status" value="1"/>
</dbReference>
<dbReference type="Gene3D" id="1.10.287.130">
    <property type="match status" value="1"/>
</dbReference>
<feature type="domain" description="HAMP" evidence="14">
    <location>
        <begin position="184"/>
        <end position="236"/>
    </location>
</feature>
<dbReference type="SUPFAM" id="SSF158472">
    <property type="entry name" value="HAMP domain-like"/>
    <property type="match status" value="1"/>
</dbReference>
<proteinExistence type="predicted"/>
<dbReference type="PROSITE" id="PS50109">
    <property type="entry name" value="HIS_KIN"/>
    <property type="match status" value="1"/>
</dbReference>
<dbReference type="InterPro" id="IPR036097">
    <property type="entry name" value="HisK_dim/P_sf"/>
</dbReference>
<evidence type="ECO:0000256" key="11">
    <source>
        <dbReference type="ARBA" id="ARBA00023136"/>
    </source>
</evidence>
<keyword evidence="4" id="KW-1003">Cell membrane</keyword>
<dbReference type="InterPro" id="IPR005467">
    <property type="entry name" value="His_kinase_dom"/>
</dbReference>